<dbReference type="Proteomes" id="UP001149813">
    <property type="component" value="Unassembled WGS sequence"/>
</dbReference>
<accession>A0A9W7Y4Y9</accession>
<organism evidence="8 9">
    <name type="scientific">Coemansia erecta</name>
    <dbReference type="NCBI Taxonomy" id="147472"/>
    <lineage>
        <taxon>Eukaryota</taxon>
        <taxon>Fungi</taxon>
        <taxon>Fungi incertae sedis</taxon>
        <taxon>Zoopagomycota</taxon>
        <taxon>Kickxellomycotina</taxon>
        <taxon>Kickxellomycetes</taxon>
        <taxon>Kickxellales</taxon>
        <taxon>Kickxellaceae</taxon>
        <taxon>Coemansia</taxon>
    </lineage>
</organism>
<dbReference type="EMBL" id="JANBOJ010000025">
    <property type="protein sequence ID" value="KAJ1724627.1"/>
    <property type="molecule type" value="Genomic_DNA"/>
</dbReference>
<evidence type="ECO:0000256" key="1">
    <source>
        <dbReference type="ARBA" id="ARBA00004567"/>
    </source>
</evidence>
<sequence length="834" mass="90655">MSTEADEWVQLLSHHPIFTAPLLSSTSVSPPESRGNVRRERVALRDTDMFVAVGNEIRWISLRACKDAFARSEGERLGELRTQGVNDAVSPKEAVCNVEWSRLGCKDLMFDICRLILNSSGKLIAAVGTHDVAVVEIPNHGAISGRGKGRGAFEAARSDDGPHNAQWTDCQAYFVGTAYPKARVADVIWHAMSTKDSHLAVLYSSGMLRMFDVSDNVENAEQTMSIFGSGYVAAQAVSLSMGSASALGWSRATAYVATTDGSIYALCPLLPHSCLVERKWLASLHETAVLDLREWQAEEYEADGITYSPPELIAARAAESWLAGMIELAEDTDEDLMCLTLSDLLKRPLEPQGPFLMQPDPAPVGQNNDVSGSSVDDCCDDVSAILRLETKCGLGIVAVAYCDAHVEVFADMEPVICCWSSAREIARERQLPVLATLGTVDLDLKTNVDSAGSHNAPDNRPSGAVALVGDPLNSCVFYALHSNGVHRVDMRTFGTLLDAAIGQEDAKAKAAFEGLSAATPAVQCIVNTSFYGGDQHPAPAVGIAVIHDVYLSYSLLALVEPSQLTGASLSLIQEPDADTYAEVQAALEQAIADSTGIPRRLNVSYSAKDVAYVPRLPGSGYTTPANASILPPRIMVRDGDRNDGMTGDISEDKLRLLGELVAQLRAQMGAVSQAHASMRNHLDLQVQEHWRQHSKLAGISAGFQRHFEQMRRSQGRIDNLRDNASRQAMRVDGMLRQLITHYKPDLTPTEREYANEVKAIDRAVNGSSGFVGRIQQLRERLDRVLSPAKDGSGKTQAEVKLEGMVHKLDCESETMNETCERVAELRIRLEDIDV</sequence>
<dbReference type="InterPro" id="IPR019321">
    <property type="entry name" value="Nucleoporin_Nup88"/>
</dbReference>
<evidence type="ECO:0000313" key="8">
    <source>
        <dbReference type="EMBL" id="KAJ1724627.1"/>
    </source>
</evidence>
<evidence type="ECO:0000256" key="4">
    <source>
        <dbReference type="ARBA" id="ARBA00022927"/>
    </source>
</evidence>
<dbReference type="AlphaFoldDB" id="A0A9W7Y4Y9"/>
<dbReference type="GO" id="GO:0000056">
    <property type="term" value="P:ribosomal small subunit export from nucleus"/>
    <property type="evidence" value="ECO:0007669"/>
    <property type="project" value="InterPro"/>
</dbReference>
<keyword evidence="9" id="KW-1185">Reference proteome</keyword>
<evidence type="ECO:0000256" key="3">
    <source>
        <dbReference type="ARBA" id="ARBA00022816"/>
    </source>
</evidence>
<keyword evidence="2" id="KW-0813">Transport</keyword>
<keyword evidence="3" id="KW-0509">mRNA transport</keyword>
<protein>
    <submittedName>
        <fullName evidence="8">Uncharacterized protein</fullName>
    </submittedName>
</protein>
<keyword evidence="6" id="KW-0906">Nuclear pore complex</keyword>
<evidence type="ECO:0000256" key="7">
    <source>
        <dbReference type="ARBA" id="ARBA00023242"/>
    </source>
</evidence>
<name>A0A9W7Y4Y9_9FUNG</name>
<dbReference type="GO" id="GO:0017056">
    <property type="term" value="F:structural constituent of nuclear pore"/>
    <property type="evidence" value="ECO:0007669"/>
    <property type="project" value="InterPro"/>
</dbReference>
<dbReference type="PANTHER" id="PTHR13257:SF0">
    <property type="entry name" value="NUCLEAR PORE COMPLEX PROTEIN NUP88"/>
    <property type="match status" value="1"/>
</dbReference>
<dbReference type="GO" id="GO:0006606">
    <property type="term" value="P:protein import into nucleus"/>
    <property type="evidence" value="ECO:0007669"/>
    <property type="project" value="TreeGrafter"/>
</dbReference>
<comment type="subcellular location">
    <subcellularLocation>
        <location evidence="1">Nucleus</location>
        <location evidence="1">Nuclear pore complex</location>
    </subcellularLocation>
</comment>
<dbReference type="OrthoDB" id="341482at2759"/>
<proteinExistence type="predicted"/>
<reference evidence="8" key="1">
    <citation type="submission" date="2022-07" db="EMBL/GenBank/DDBJ databases">
        <title>Phylogenomic reconstructions and comparative analyses of Kickxellomycotina fungi.</title>
        <authorList>
            <person name="Reynolds N.K."/>
            <person name="Stajich J.E."/>
            <person name="Barry K."/>
            <person name="Grigoriev I.V."/>
            <person name="Crous P."/>
            <person name="Smith M.E."/>
        </authorList>
    </citation>
    <scope>NUCLEOTIDE SEQUENCE</scope>
    <source>
        <strain evidence="8">NBRC 32514</strain>
    </source>
</reference>
<evidence type="ECO:0000256" key="2">
    <source>
        <dbReference type="ARBA" id="ARBA00022448"/>
    </source>
</evidence>
<keyword evidence="4" id="KW-0653">Protein transport</keyword>
<keyword evidence="7" id="KW-0539">Nucleus</keyword>
<keyword evidence="5" id="KW-0811">Translocation</keyword>
<evidence type="ECO:0000256" key="6">
    <source>
        <dbReference type="ARBA" id="ARBA00023132"/>
    </source>
</evidence>
<comment type="caution">
    <text evidence="8">The sequence shown here is derived from an EMBL/GenBank/DDBJ whole genome shotgun (WGS) entry which is preliminary data.</text>
</comment>
<dbReference type="PANTHER" id="PTHR13257">
    <property type="entry name" value="NUCLEOPORIN NUP84-RELATED"/>
    <property type="match status" value="1"/>
</dbReference>
<dbReference type="GO" id="GO:0006406">
    <property type="term" value="P:mRNA export from nucleus"/>
    <property type="evidence" value="ECO:0007669"/>
    <property type="project" value="TreeGrafter"/>
</dbReference>
<dbReference type="InterPro" id="IPR037700">
    <property type="entry name" value="NUP88/NUP82"/>
</dbReference>
<evidence type="ECO:0000256" key="5">
    <source>
        <dbReference type="ARBA" id="ARBA00023010"/>
    </source>
</evidence>
<dbReference type="GO" id="GO:0000055">
    <property type="term" value="P:ribosomal large subunit export from nucleus"/>
    <property type="evidence" value="ECO:0007669"/>
    <property type="project" value="InterPro"/>
</dbReference>
<gene>
    <name evidence="8" type="ORF">LPJ53_001113</name>
</gene>
<dbReference type="GO" id="GO:0005643">
    <property type="term" value="C:nuclear pore"/>
    <property type="evidence" value="ECO:0007669"/>
    <property type="project" value="UniProtKB-SubCell"/>
</dbReference>
<evidence type="ECO:0000313" key="9">
    <source>
        <dbReference type="Proteomes" id="UP001149813"/>
    </source>
</evidence>
<dbReference type="Pfam" id="PF10168">
    <property type="entry name" value="Nup88"/>
    <property type="match status" value="1"/>
</dbReference>